<evidence type="ECO:0000256" key="1">
    <source>
        <dbReference type="ARBA" id="ARBA00006484"/>
    </source>
</evidence>
<sequence>MSTALITGASRGLGAEIARQLAGTHDLLLGGRPSPELDGLAGELDGASTFPVELTDYAEVEAAVEAISSLDVLVHNAGVGSSLETVADTPVEEWHQVLEVNLVAAAELTRLLLPALRTARGHVVFINSGAGRRAKPRWAPYAASKFGLRALADALRAEEPTLRVTSIFPGRIDTEMQQDIVAREGNDYDPSKFLRTSTVAGAVVHAIHTSSDAHPEEIVLRPTGRG</sequence>
<keyword evidence="2" id="KW-0560">Oxidoreductase</keyword>
<dbReference type="EMBL" id="WMBR01000002">
    <property type="protein sequence ID" value="MXP21445.1"/>
    <property type="molecule type" value="Genomic_DNA"/>
</dbReference>
<reference evidence="4 5" key="1">
    <citation type="submission" date="2019-11" db="EMBL/GenBank/DDBJ databases">
        <title>Gordonia sp. nov., a novel actinobacterium isolated from mangrove soil in Hainan.</title>
        <authorList>
            <person name="Huang X."/>
            <person name="Xie Y."/>
            <person name="Chu X."/>
            <person name="Xiao K."/>
        </authorList>
    </citation>
    <scope>NUCLEOTIDE SEQUENCE [LARGE SCALE GENOMIC DNA]</scope>
    <source>
        <strain evidence="4 5">HNM0687</strain>
    </source>
</reference>
<dbReference type="Pfam" id="PF00106">
    <property type="entry name" value="adh_short"/>
    <property type="match status" value="1"/>
</dbReference>
<dbReference type="AlphaFoldDB" id="A0A6L7GRY1"/>
<dbReference type="PRINTS" id="PR00081">
    <property type="entry name" value="GDHRDH"/>
</dbReference>
<proteinExistence type="inferred from homology"/>
<organism evidence="4 5">
    <name type="scientific">Gordonia mangrovi</name>
    <dbReference type="NCBI Taxonomy" id="2665643"/>
    <lineage>
        <taxon>Bacteria</taxon>
        <taxon>Bacillati</taxon>
        <taxon>Actinomycetota</taxon>
        <taxon>Actinomycetes</taxon>
        <taxon>Mycobacteriales</taxon>
        <taxon>Gordoniaceae</taxon>
        <taxon>Gordonia</taxon>
    </lineage>
</organism>
<keyword evidence="5" id="KW-1185">Reference proteome</keyword>
<dbReference type="InterPro" id="IPR020904">
    <property type="entry name" value="Sc_DH/Rdtase_CS"/>
</dbReference>
<dbReference type="GO" id="GO:0016491">
    <property type="term" value="F:oxidoreductase activity"/>
    <property type="evidence" value="ECO:0007669"/>
    <property type="project" value="UniProtKB-KW"/>
</dbReference>
<evidence type="ECO:0000313" key="4">
    <source>
        <dbReference type="EMBL" id="MXP21445.1"/>
    </source>
</evidence>
<dbReference type="PANTHER" id="PTHR44196">
    <property type="entry name" value="DEHYDROGENASE/REDUCTASE SDR FAMILY MEMBER 7B"/>
    <property type="match status" value="1"/>
</dbReference>
<dbReference type="PROSITE" id="PS00061">
    <property type="entry name" value="ADH_SHORT"/>
    <property type="match status" value="1"/>
</dbReference>
<protein>
    <submittedName>
        <fullName evidence="4">SDR family oxidoreductase</fullName>
    </submittedName>
</protein>
<dbReference type="Gene3D" id="3.40.50.720">
    <property type="entry name" value="NAD(P)-binding Rossmann-like Domain"/>
    <property type="match status" value="1"/>
</dbReference>
<accession>A0A6L7GRY1</accession>
<dbReference type="PANTHER" id="PTHR44196:SF1">
    <property type="entry name" value="DEHYDROGENASE_REDUCTASE SDR FAMILY MEMBER 7B"/>
    <property type="match status" value="1"/>
</dbReference>
<dbReference type="GO" id="GO:0016020">
    <property type="term" value="C:membrane"/>
    <property type="evidence" value="ECO:0007669"/>
    <property type="project" value="TreeGrafter"/>
</dbReference>
<gene>
    <name evidence="4" type="ORF">GIY30_08785</name>
</gene>
<comment type="similarity">
    <text evidence="1 3">Belongs to the short-chain dehydrogenases/reductases (SDR) family.</text>
</comment>
<dbReference type="InterPro" id="IPR036291">
    <property type="entry name" value="NAD(P)-bd_dom_sf"/>
</dbReference>
<evidence type="ECO:0000256" key="3">
    <source>
        <dbReference type="RuleBase" id="RU000363"/>
    </source>
</evidence>
<evidence type="ECO:0000313" key="5">
    <source>
        <dbReference type="Proteomes" id="UP000475545"/>
    </source>
</evidence>
<dbReference type="NCBIfam" id="NF006073">
    <property type="entry name" value="PRK08219.1"/>
    <property type="match status" value="1"/>
</dbReference>
<comment type="caution">
    <text evidence="4">The sequence shown here is derived from an EMBL/GenBank/DDBJ whole genome shotgun (WGS) entry which is preliminary data.</text>
</comment>
<dbReference type="PRINTS" id="PR00080">
    <property type="entry name" value="SDRFAMILY"/>
</dbReference>
<dbReference type="InterPro" id="IPR002347">
    <property type="entry name" value="SDR_fam"/>
</dbReference>
<dbReference type="RefSeq" id="WP_160901637.1">
    <property type="nucleotide sequence ID" value="NZ_CP102850.1"/>
</dbReference>
<dbReference type="Proteomes" id="UP000475545">
    <property type="component" value="Unassembled WGS sequence"/>
</dbReference>
<name>A0A6L7GRY1_9ACTN</name>
<evidence type="ECO:0000256" key="2">
    <source>
        <dbReference type="ARBA" id="ARBA00023002"/>
    </source>
</evidence>
<dbReference type="SUPFAM" id="SSF51735">
    <property type="entry name" value="NAD(P)-binding Rossmann-fold domains"/>
    <property type="match status" value="1"/>
</dbReference>